<name>A0AAD5C8K6_AMBAR</name>
<evidence type="ECO:0000313" key="2">
    <source>
        <dbReference type="Proteomes" id="UP001206925"/>
    </source>
</evidence>
<comment type="caution">
    <text evidence="1">The sequence shown here is derived from an EMBL/GenBank/DDBJ whole genome shotgun (WGS) entry which is preliminary data.</text>
</comment>
<dbReference type="EMBL" id="JAMZMK010009208">
    <property type="protein sequence ID" value="KAI7736715.1"/>
    <property type="molecule type" value="Genomic_DNA"/>
</dbReference>
<accession>A0AAD5C8K6</accession>
<dbReference type="Proteomes" id="UP001206925">
    <property type="component" value="Unassembled WGS sequence"/>
</dbReference>
<dbReference type="AlphaFoldDB" id="A0AAD5C8K6"/>
<evidence type="ECO:0000313" key="1">
    <source>
        <dbReference type="EMBL" id="KAI7736715.1"/>
    </source>
</evidence>
<protein>
    <submittedName>
        <fullName evidence="1">Uncharacterized protein</fullName>
    </submittedName>
</protein>
<proteinExistence type="predicted"/>
<keyword evidence="2" id="KW-1185">Reference proteome</keyword>
<organism evidence="1 2">
    <name type="scientific">Ambrosia artemisiifolia</name>
    <name type="common">Common ragweed</name>
    <dbReference type="NCBI Taxonomy" id="4212"/>
    <lineage>
        <taxon>Eukaryota</taxon>
        <taxon>Viridiplantae</taxon>
        <taxon>Streptophyta</taxon>
        <taxon>Embryophyta</taxon>
        <taxon>Tracheophyta</taxon>
        <taxon>Spermatophyta</taxon>
        <taxon>Magnoliopsida</taxon>
        <taxon>eudicotyledons</taxon>
        <taxon>Gunneridae</taxon>
        <taxon>Pentapetalae</taxon>
        <taxon>asterids</taxon>
        <taxon>campanulids</taxon>
        <taxon>Asterales</taxon>
        <taxon>Asteraceae</taxon>
        <taxon>Asteroideae</taxon>
        <taxon>Heliantheae alliance</taxon>
        <taxon>Heliantheae</taxon>
        <taxon>Ambrosia</taxon>
    </lineage>
</organism>
<reference evidence="1" key="1">
    <citation type="submission" date="2022-06" db="EMBL/GenBank/DDBJ databases">
        <title>Uncovering the hologenomic basis of an extraordinary plant invasion.</title>
        <authorList>
            <person name="Bieker V.C."/>
            <person name="Martin M.D."/>
            <person name="Gilbert T."/>
            <person name="Hodgins K."/>
            <person name="Battlay P."/>
            <person name="Petersen B."/>
            <person name="Wilson J."/>
        </authorList>
    </citation>
    <scope>NUCLEOTIDE SEQUENCE</scope>
    <source>
        <strain evidence="1">AA19_3_7</strain>
        <tissue evidence="1">Leaf</tissue>
    </source>
</reference>
<sequence>MPTNAVTGKNFVINGTITQAHIDKNWCCWLATEHGNVEIQQRLFCSSGNSMLQLIIFTKVVMVLSSKVIKEARFGVIMEVKQPALDEQIQSAPTNIPNVSHTRYHPWCHSPETLRWWLLVAAPSILFLSLQASLILTLNTVVVPVIEDMENLKQEVDEHIREACNHLRFGRELHRKPVICEGSITS</sequence>
<gene>
    <name evidence="1" type="ORF">M8C21_013789</name>
</gene>